<sequence length="426" mass="47210">MSDNIGEFTPGFLQQYFHQVRSKSGYYRDLWKNVPSDVSDLEQLPVADNGDYWRASKRGDLMTADFNNGIILASGGTTSEPKTIYRTREEVQQAADDMGRIISEVTGMLPGDRIANLLSSGPMYGAFLGVAIACLYHMKTPQVHLPLTGQASLPQMANYIQKYDATVLLGNVFIVSRLADHLQQEGVTLPGIRLIMFLGESLHSEMRSSWEKAFPNMRAVPAMYSASDTGVLGIPIGTTDGSDSRPIYRVNNTTLVVELLDEAGNVIKEEGKKGRVIVTNPNVKLQPVIRYPVGDVARWTDYKRGHFEFLGREAAAFKLHVKLIEIPAVEETVAETLGDGFVGNFQILRRSHGGKEGVTLRFNQDLDDPIETAKKLELRLAAKVAAWQELLDNGHIHPLVVEKAAMEGFVYNPNSGKLIRYVDEVE</sequence>
<evidence type="ECO:0000313" key="3">
    <source>
        <dbReference type="Proteomes" id="UP001392437"/>
    </source>
</evidence>
<dbReference type="AlphaFoldDB" id="A0AAW0QGK4"/>
<gene>
    <name evidence="2" type="ORF">PG999_011835</name>
</gene>
<dbReference type="Gene3D" id="3.40.50.12780">
    <property type="entry name" value="N-terminal domain of ligase-like"/>
    <property type="match status" value="1"/>
</dbReference>
<protein>
    <submittedName>
        <fullName evidence="2">Acetyl-CoA synthetase-like protein</fullName>
    </submittedName>
</protein>
<dbReference type="InterPro" id="IPR000873">
    <property type="entry name" value="AMP-dep_synth/lig_dom"/>
</dbReference>
<name>A0AAW0QGK4_9PEZI</name>
<organism evidence="2 3">
    <name type="scientific">Apiospora kogelbergensis</name>
    <dbReference type="NCBI Taxonomy" id="1337665"/>
    <lineage>
        <taxon>Eukaryota</taxon>
        <taxon>Fungi</taxon>
        <taxon>Dikarya</taxon>
        <taxon>Ascomycota</taxon>
        <taxon>Pezizomycotina</taxon>
        <taxon>Sordariomycetes</taxon>
        <taxon>Xylariomycetidae</taxon>
        <taxon>Amphisphaeriales</taxon>
        <taxon>Apiosporaceae</taxon>
        <taxon>Apiospora</taxon>
    </lineage>
</organism>
<dbReference type="SUPFAM" id="SSF56801">
    <property type="entry name" value="Acetyl-CoA synthetase-like"/>
    <property type="match status" value="1"/>
</dbReference>
<comment type="caution">
    <text evidence="2">The sequence shown here is derived from an EMBL/GenBank/DDBJ whole genome shotgun (WGS) entry which is preliminary data.</text>
</comment>
<evidence type="ECO:0000259" key="1">
    <source>
        <dbReference type="Pfam" id="PF00501"/>
    </source>
</evidence>
<reference evidence="2 3" key="1">
    <citation type="submission" date="2023-01" db="EMBL/GenBank/DDBJ databases">
        <title>Analysis of 21 Apiospora genomes using comparative genomics revels a genus with tremendous synthesis potential of carbohydrate active enzymes and secondary metabolites.</title>
        <authorList>
            <person name="Sorensen T."/>
        </authorList>
    </citation>
    <scope>NUCLEOTIDE SEQUENCE [LARGE SCALE GENOMIC DNA]</scope>
    <source>
        <strain evidence="2 3">CBS 117206</strain>
    </source>
</reference>
<evidence type="ECO:0000313" key="2">
    <source>
        <dbReference type="EMBL" id="KAK8101461.1"/>
    </source>
</evidence>
<proteinExistence type="predicted"/>
<dbReference type="InterPro" id="IPR042099">
    <property type="entry name" value="ANL_N_sf"/>
</dbReference>
<feature type="domain" description="AMP-dependent synthetase/ligase" evidence="1">
    <location>
        <begin position="72"/>
        <end position="283"/>
    </location>
</feature>
<dbReference type="PANTHER" id="PTHR43845:SF1">
    <property type="entry name" value="BLR5969 PROTEIN"/>
    <property type="match status" value="1"/>
</dbReference>
<dbReference type="PANTHER" id="PTHR43845">
    <property type="entry name" value="BLR5969 PROTEIN"/>
    <property type="match status" value="1"/>
</dbReference>
<dbReference type="Pfam" id="PF00501">
    <property type="entry name" value="AMP-binding"/>
    <property type="match status" value="1"/>
</dbReference>
<accession>A0AAW0QGK4</accession>
<dbReference type="Proteomes" id="UP001392437">
    <property type="component" value="Unassembled WGS sequence"/>
</dbReference>
<keyword evidence="3" id="KW-1185">Reference proteome</keyword>
<dbReference type="EMBL" id="JAQQWP010000009">
    <property type="protein sequence ID" value="KAK8101461.1"/>
    <property type="molecule type" value="Genomic_DNA"/>
</dbReference>